<reference evidence="4" key="1">
    <citation type="submission" date="2022-11" db="EMBL/GenBank/DDBJ databases">
        <authorList>
            <person name="Petersen C."/>
        </authorList>
    </citation>
    <scope>NUCLEOTIDE SEQUENCE</scope>
    <source>
        <strain evidence="4">IBT 22155</strain>
    </source>
</reference>
<evidence type="ECO:0000313" key="5">
    <source>
        <dbReference type="Proteomes" id="UP001149079"/>
    </source>
</evidence>
<feature type="repeat" description="WD" evidence="3">
    <location>
        <begin position="228"/>
        <end position="269"/>
    </location>
</feature>
<dbReference type="InterPro" id="IPR015943">
    <property type="entry name" value="WD40/YVTN_repeat-like_dom_sf"/>
</dbReference>
<dbReference type="PANTHER" id="PTHR44090">
    <property type="entry name" value="WD REPEAT-CONTAINING PROTEIN 61"/>
    <property type="match status" value="1"/>
</dbReference>
<keyword evidence="5" id="KW-1185">Reference proteome</keyword>
<gene>
    <name evidence="4" type="ORF">N7515_005258</name>
</gene>
<dbReference type="AlphaFoldDB" id="A0A9W9GU09"/>
<accession>A0A9W9GU09</accession>
<dbReference type="GO" id="GO:0032991">
    <property type="term" value="C:protein-containing complex"/>
    <property type="evidence" value="ECO:0007669"/>
    <property type="project" value="UniProtKB-ARBA"/>
</dbReference>
<organism evidence="4 5">
    <name type="scientific">Penicillium bovifimosum</name>
    <dbReference type="NCBI Taxonomy" id="126998"/>
    <lineage>
        <taxon>Eukaryota</taxon>
        <taxon>Fungi</taxon>
        <taxon>Dikarya</taxon>
        <taxon>Ascomycota</taxon>
        <taxon>Pezizomycotina</taxon>
        <taxon>Eurotiomycetes</taxon>
        <taxon>Eurotiomycetidae</taxon>
        <taxon>Eurotiales</taxon>
        <taxon>Aspergillaceae</taxon>
        <taxon>Penicillium</taxon>
    </lineage>
</organism>
<dbReference type="OrthoDB" id="10251741at2759"/>
<dbReference type="InterPro" id="IPR001680">
    <property type="entry name" value="WD40_rpt"/>
</dbReference>
<dbReference type="RefSeq" id="XP_056519598.1">
    <property type="nucleotide sequence ID" value="XM_056666002.1"/>
</dbReference>
<dbReference type="EMBL" id="JAPQKL010000005">
    <property type="protein sequence ID" value="KAJ5129219.1"/>
    <property type="molecule type" value="Genomic_DNA"/>
</dbReference>
<evidence type="ECO:0000256" key="3">
    <source>
        <dbReference type="PROSITE-ProRule" id="PRU00221"/>
    </source>
</evidence>
<dbReference type="GeneID" id="81405172"/>
<dbReference type="PROSITE" id="PS50082">
    <property type="entry name" value="WD_REPEATS_2"/>
    <property type="match status" value="1"/>
</dbReference>
<dbReference type="InterPro" id="IPR051510">
    <property type="entry name" value="SKI8"/>
</dbReference>
<dbReference type="Pfam" id="PF00400">
    <property type="entry name" value="WD40"/>
    <property type="match status" value="3"/>
</dbReference>
<name>A0A9W9GU09_9EURO</name>
<dbReference type="PANTHER" id="PTHR44090:SF1">
    <property type="entry name" value="SUPERKILLER COMPLEX PROTEIN 8"/>
    <property type="match status" value="1"/>
</dbReference>
<dbReference type="InterPro" id="IPR036322">
    <property type="entry name" value="WD40_repeat_dom_sf"/>
</dbReference>
<evidence type="ECO:0008006" key="6">
    <source>
        <dbReference type="Google" id="ProtNLM"/>
    </source>
</evidence>
<dbReference type="PROSITE" id="PS50294">
    <property type="entry name" value="WD_REPEATS_REGION"/>
    <property type="match status" value="1"/>
</dbReference>
<dbReference type="SMART" id="SM00320">
    <property type="entry name" value="WD40"/>
    <property type="match status" value="7"/>
</dbReference>
<dbReference type="SUPFAM" id="SSF50978">
    <property type="entry name" value="WD40 repeat-like"/>
    <property type="match status" value="1"/>
</dbReference>
<sequence length="309" mass="33063">MSKQYIPWVNAENAHISDIYSLAVTDKQLLSVSGGSAIKVHSLTDTGFPLVQCIDDAHSNGCHHIVTDAAGSRAVSAGFDGSLKTWSCHDGHWVADEKVTADLKHASAWAIALSCDGQYLAGVTEQGRIKVWDLAADGNLIRDHDTKGSFGVTIDLSSDGRMIATGHQNGRIYVFSTETGRMPYSLQGLVEPVRAVAFSPGSKLLAAAGDSKVISLYNCSSGNRIAYLAGHTGWITSLSWSSTGEYLLSGSFDGKIKVWSMETKTCVATIPEIEKVVWSAKWLPKIGRAEGFVLGGANCSIDFYREASA</sequence>
<reference evidence="4" key="2">
    <citation type="journal article" date="2023" name="IMA Fungus">
        <title>Comparative genomic study of the Penicillium genus elucidates a diverse pangenome and 15 lateral gene transfer events.</title>
        <authorList>
            <person name="Petersen C."/>
            <person name="Sorensen T."/>
            <person name="Nielsen M.R."/>
            <person name="Sondergaard T.E."/>
            <person name="Sorensen J.L."/>
            <person name="Fitzpatrick D.A."/>
            <person name="Frisvad J.C."/>
            <person name="Nielsen K.L."/>
        </authorList>
    </citation>
    <scope>NUCLEOTIDE SEQUENCE</scope>
    <source>
        <strain evidence="4">IBT 22155</strain>
    </source>
</reference>
<dbReference type="Gene3D" id="2.130.10.10">
    <property type="entry name" value="YVTN repeat-like/Quinoprotein amine dehydrogenase"/>
    <property type="match status" value="1"/>
</dbReference>
<evidence type="ECO:0000256" key="2">
    <source>
        <dbReference type="ARBA" id="ARBA00022737"/>
    </source>
</evidence>
<evidence type="ECO:0000256" key="1">
    <source>
        <dbReference type="ARBA" id="ARBA00022574"/>
    </source>
</evidence>
<dbReference type="CDD" id="cd00200">
    <property type="entry name" value="WD40"/>
    <property type="match status" value="1"/>
</dbReference>
<evidence type="ECO:0000313" key="4">
    <source>
        <dbReference type="EMBL" id="KAJ5129219.1"/>
    </source>
</evidence>
<proteinExistence type="predicted"/>
<dbReference type="GO" id="GO:0005634">
    <property type="term" value="C:nucleus"/>
    <property type="evidence" value="ECO:0007669"/>
    <property type="project" value="TreeGrafter"/>
</dbReference>
<protein>
    <recommendedName>
        <fullName evidence="6">Anaphase-promoting complex subunit 4 WD40 domain-containing protein</fullName>
    </recommendedName>
</protein>
<comment type="caution">
    <text evidence="4">The sequence shown here is derived from an EMBL/GenBank/DDBJ whole genome shotgun (WGS) entry which is preliminary data.</text>
</comment>
<dbReference type="Proteomes" id="UP001149079">
    <property type="component" value="Unassembled WGS sequence"/>
</dbReference>
<keyword evidence="2" id="KW-0677">Repeat</keyword>
<keyword evidence="1 3" id="KW-0853">WD repeat</keyword>